<gene>
    <name evidence="4" type="primary">LOC101851605</name>
</gene>
<evidence type="ECO:0000256" key="1">
    <source>
        <dbReference type="SAM" id="SignalP"/>
    </source>
</evidence>
<evidence type="ECO:0000313" key="3">
    <source>
        <dbReference type="Proteomes" id="UP000694888"/>
    </source>
</evidence>
<keyword evidence="1" id="KW-0732">Signal</keyword>
<dbReference type="InterPro" id="IPR050525">
    <property type="entry name" value="ECM_Assembly_Org"/>
</dbReference>
<dbReference type="Pfam" id="PF00092">
    <property type="entry name" value="VWA"/>
    <property type="match status" value="1"/>
</dbReference>
<keyword evidence="4" id="KW-0176">Collagen</keyword>
<dbReference type="Gene3D" id="3.40.50.410">
    <property type="entry name" value="von Willebrand factor, type A domain"/>
    <property type="match status" value="2"/>
</dbReference>
<dbReference type="PANTHER" id="PTHR24020">
    <property type="entry name" value="COLLAGEN ALPHA"/>
    <property type="match status" value="1"/>
</dbReference>
<evidence type="ECO:0000313" key="4">
    <source>
        <dbReference type="RefSeq" id="XP_005107449.1"/>
    </source>
</evidence>
<feature type="signal peptide" evidence="1">
    <location>
        <begin position="1"/>
        <end position="18"/>
    </location>
</feature>
<dbReference type="GeneID" id="101851605"/>
<name>A0ABM0K2T3_APLCA</name>
<proteinExistence type="predicted"/>
<feature type="chain" id="PRO_5046607149" evidence="1">
    <location>
        <begin position="19"/>
        <end position="422"/>
    </location>
</feature>
<accession>A0ABM0K2T3</accession>
<dbReference type="InterPro" id="IPR036465">
    <property type="entry name" value="vWFA_dom_sf"/>
</dbReference>
<dbReference type="InterPro" id="IPR002035">
    <property type="entry name" value="VWF_A"/>
</dbReference>
<dbReference type="CDD" id="cd01450">
    <property type="entry name" value="vWFA_subfamily_ECM"/>
    <property type="match status" value="1"/>
</dbReference>
<protein>
    <submittedName>
        <fullName evidence="4">Collagen alpha-5(VI) chain</fullName>
    </submittedName>
</protein>
<keyword evidence="3" id="KW-1185">Reference proteome</keyword>
<dbReference type="RefSeq" id="XP_005107449.1">
    <property type="nucleotide sequence ID" value="XM_005107392.3"/>
</dbReference>
<evidence type="ECO:0000259" key="2">
    <source>
        <dbReference type="PROSITE" id="PS50234"/>
    </source>
</evidence>
<sequence length="422" mass="46159">MLKLIFSALFVQVAITHAHVFKLKNVVGQSEQVIECQQEPMELGIVLDSSSSISYADFQKSITFLQNFVSQYEIGDGPNDVRVSIITFGKGIYPRDSFDLTTYKNKEEVIKALGKVPHRVGLYTSTGEAIEYMSETQLSKAVSRPHADRVSIVLTDGNSQVWRKTRDAAQAARDSGIIMFAVGVGAVRREELLRIAGNESRVVKVDSYDQLEEIKTDLAQQTCVKKEKQTTVTTTTTTTPLPLTERCGKENPADIYFVFSPADLGLDATAWTTSLISTTVRQKEMENGFRFGVVSGSCPDDEGFDLNDYSTVEGIDTRLTNMVQPRMTTLIKRLSTSGYSKASGGRSNARDVAVLVANDGKKNKGLEAEVRHLMLMGVQVFIADPTNSGIRIDGATTLTGRSAKSASADLITRLCPVRTGEA</sequence>
<feature type="domain" description="VWFA" evidence="2">
    <location>
        <begin position="42"/>
        <end position="218"/>
    </location>
</feature>
<dbReference type="GO" id="GO:0005581">
    <property type="term" value="C:collagen trimer"/>
    <property type="evidence" value="ECO:0007669"/>
    <property type="project" value="UniProtKB-KW"/>
</dbReference>
<dbReference type="Proteomes" id="UP000694888">
    <property type="component" value="Unplaced"/>
</dbReference>
<dbReference type="PANTHER" id="PTHR24020:SF87">
    <property type="entry name" value="COLLAGEN ALPHA-1(VI) CHAIN-LIKE"/>
    <property type="match status" value="1"/>
</dbReference>
<reference evidence="4" key="1">
    <citation type="submission" date="2025-08" db="UniProtKB">
        <authorList>
            <consortium name="RefSeq"/>
        </authorList>
    </citation>
    <scope>IDENTIFICATION</scope>
</reference>
<organism evidence="3 4">
    <name type="scientific">Aplysia californica</name>
    <name type="common">California sea hare</name>
    <dbReference type="NCBI Taxonomy" id="6500"/>
    <lineage>
        <taxon>Eukaryota</taxon>
        <taxon>Metazoa</taxon>
        <taxon>Spiralia</taxon>
        <taxon>Lophotrochozoa</taxon>
        <taxon>Mollusca</taxon>
        <taxon>Gastropoda</taxon>
        <taxon>Heterobranchia</taxon>
        <taxon>Euthyneura</taxon>
        <taxon>Tectipleura</taxon>
        <taxon>Aplysiida</taxon>
        <taxon>Aplysioidea</taxon>
        <taxon>Aplysiidae</taxon>
        <taxon>Aplysia</taxon>
    </lineage>
</organism>
<dbReference type="SMART" id="SM00327">
    <property type="entry name" value="VWA"/>
    <property type="match status" value="1"/>
</dbReference>
<dbReference type="PROSITE" id="PS50234">
    <property type="entry name" value="VWFA"/>
    <property type="match status" value="1"/>
</dbReference>
<dbReference type="SUPFAM" id="SSF53300">
    <property type="entry name" value="vWA-like"/>
    <property type="match status" value="2"/>
</dbReference>